<keyword evidence="4" id="KW-1003">Cell membrane</keyword>
<evidence type="ECO:0007829" key="11">
    <source>
        <dbReference type="PeptideAtlas" id="A0A5G2QCT5"/>
    </source>
</evidence>
<evidence type="ECO:0000256" key="7">
    <source>
        <dbReference type="SAM" id="SignalP"/>
    </source>
</evidence>
<dbReference type="GO" id="GO:0043209">
    <property type="term" value="C:myelin sheath"/>
    <property type="evidence" value="ECO:0007669"/>
    <property type="project" value="UniProtKB-SubCell"/>
</dbReference>
<proteinExistence type="evidence at protein level"/>
<dbReference type="AlphaFoldDB" id="A0A5G2QCT5"/>
<feature type="signal peptide" evidence="7">
    <location>
        <begin position="1"/>
        <end position="30"/>
    </location>
</feature>
<dbReference type="Bgee" id="ENSSSCG00000038767">
    <property type="expression patterns" value="Expressed in hypothalamus and 44 other cell types or tissues"/>
</dbReference>
<dbReference type="PANTHER" id="PTHR11429">
    <property type="entry name" value="MYELIN BASIC PROTEIN"/>
    <property type="match status" value="1"/>
</dbReference>
<dbReference type="PROSITE" id="PS00569">
    <property type="entry name" value="MYELIN_MBP"/>
    <property type="match status" value="1"/>
</dbReference>
<sequence>MQGACGVALQGLRCLPLLLSHLLLTGSVGASAGRTCIRGSGMLPPRLGLADGQAPSGALELAGQPRTQWDCGDGTPWSPTHLSASQESSLLYQVCPGSKRVQIQAEGGGRWPGLRTPCPFFQDGHHAARTTHYGSLPQKAQHGRPQDENPVVHFFKNIVTPRTPPPSQGKGAEGQKPGFGYGGRAPDYKPAHKGLKGAQDAQGTLSKIFKLVMYLPDGGGSRAASSLSTSCFLAGPPPSCSEQAFLQALPEQSLCQVTGPGPLRELEDKGATAGPWQGQDQEASLSREPAGAKVT</sequence>
<feature type="region of interest" description="Disordered" evidence="6">
    <location>
        <begin position="259"/>
        <end position="295"/>
    </location>
</feature>
<reference evidence="8" key="4">
    <citation type="submission" date="2025-09" db="UniProtKB">
        <authorList>
            <consortium name="Ensembl"/>
        </authorList>
    </citation>
    <scope>IDENTIFICATION</scope>
</reference>
<evidence type="ECO:0000256" key="1">
    <source>
        <dbReference type="ARBA" id="ARBA00004392"/>
    </source>
</evidence>
<organism evidence="8 9">
    <name type="scientific">Sus scrofa</name>
    <name type="common">Pig</name>
    <dbReference type="NCBI Taxonomy" id="9823"/>
    <lineage>
        <taxon>Eukaryota</taxon>
        <taxon>Metazoa</taxon>
        <taxon>Chordata</taxon>
        <taxon>Craniata</taxon>
        <taxon>Vertebrata</taxon>
        <taxon>Euteleostomi</taxon>
        <taxon>Mammalia</taxon>
        <taxon>Eutheria</taxon>
        <taxon>Laurasiatheria</taxon>
        <taxon>Artiodactyla</taxon>
        <taxon>Suina</taxon>
        <taxon>Suidae</taxon>
        <taxon>Sus</taxon>
    </lineage>
</organism>
<evidence type="ECO:0000313" key="8">
    <source>
        <dbReference type="Ensembl" id="ENSSSCP00000061386.1"/>
    </source>
</evidence>
<evidence type="ECO:0000256" key="3">
    <source>
        <dbReference type="ARBA" id="ARBA00019097"/>
    </source>
</evidence>
<protein>
    <recommendedName>
        <fullName evidence="3">Myelin basic protein</fullName>
    </recommendedName>
</protein>
<evidence type="ECO:0000256" key="2">
    <source>
        <dbReference type="ARBA" id="ARBA00005936"/>
    </source>
</evidence>
<evidence type="ECO:0000313" key="9">
    <source>
        <dbReference type="Proteomes" id="UP000008227"/>
    </source>
</evidence>
<reference evidence="8" key="2">
    <citation type="journal article" date="2020" name="Gigascience">
        <title>An improved pig reference genome sequence to enable pig genetics and genomics research.</title>
        <authorList>
            <person name="Warr A."/>
            <person name="Affara N."/>
            <person name="Aken B."/>
            <person name="Beiki H."/>
            <person name="Bickhart D.M."/>
            <person name="Billis K."/>
            <person name="Chow W."/>
            <person name="Eory L."/>
            <person name="Finlayson H.A."/>
            <person name="Flicek P."/>
            <person name="Giron C.G."/>
            <person name="Griffin D.K."/>
            <person name="Hall R."/>
            <person name="Hannum G."/>
            <person name="Hourlier T."/>
            <person name="Howe K."/>
            <person name="Hume D.A."/>
            <person name="Izuogu O."/>
            <person name="Kim K."/>
            <person name="Koren S."/>
            <person name="Liu H."/>
            <person name="Manchanda N."/>
            <person name="Martin F.J."/>
            <person name="Nonneman D.J."/>
            <person name="O'Connor R.E."/>
            <person name="Phillippy A.M."/>
            <person name="Rohrer G.A."/>
            <person name="Rosen B.D."/>
            <person name="Rund L.A."/>
            <person name="Sargent C.A."/>
            <person name="Schook L.B."/>
            <person name="Schroeder S.G."/>
            <person name="Schwartz A.S."/>
            <person name="Skinner B.M."/>
            <person name="Talbot R."/>
            <person name="Tseng E."/>
            <person name="Tuggle C.K."/>
            <person name="Watson M."/>
            <person name="Smith T.P.L."/>
            <person name="Archibald A.L."/>
        </authorList>
    </citation>
    <scope>NUCLEOTIDE SEQUENCE [LARGE SCALE GENOMIC DNA]</scope>
    <source>
        <strain evidence="8">Duroc</strain>
    </source>
</reference>
<dbReference type="Proteomes" id="UP000008227">
    <property type="component" value="Chromosome 1"/>
</dbReference>
<keyword evidence="5" id="KW-0472">Membrane</keyword>
<evidence type="ECO:0000256" key="5">
    <source>
        <dbReference type="ARBA" id="ARBA00023136"/>
    </source>
</evidence>
<feature type="region of interest" description="Disordered" evidence="6">
    <location>
        <begin position="158"/>
        <end position="180"/>
    </location>
</feature>
<feature type="chain" id="PRO_5023912093" description="Myelin basic protein" evidence="7">
    <location>
        <begin position="31"/>
        <end position="295"/>
    </location>
</feature>
<evidence type="ECO:0000256" key="6">
    <source>
        <dbReference type="SAM" id="MobiDB-lite"/>
    </source>
</evidence>
<dbReference type="Ensembl" id="ENSSSCT00000079048.2">
    <property type="protein sequence ID" value="ENSSSCP00000061386.1"/>
    <property type="gene ID" value="ENSSSCG00000038767.3"/>
</dbReference>
<accession>A0A5G2QCT5</accession>
<comment type="similarity">
    <text evidence="2">Belongs to the myelin basic protein family.</text>
</comment>
<reference evidence="9" key="1">
    <citation type="submission" date="2009-11" db="EMBL/GenBank/DDBJ databases">
        <authorList>
            <consortium name="Porcine genome sequencing project"/>
        </authorList>
    </citation>
    <scope>NUCLEOTIDE SEQUENCE [LARGE SCALE GENOMIC DNA]</scope>
    <source>
        <strain evidence="9">Duroc</strain>
    </source>
</reference>
<dbReference type="InterPro" id="IPR000548">
    <property type="entry name" value="Myelin_BP"/>
</dbReference>
<dbReference type="VGNC" id="VGNC:103124">
    <property type="gene designation" value="MBP"/>
</dbReference>
<comment type="subcellular location">
    <subcellularLocation>
        <location evidence="1">Myelin membrane</location>
        <topology evidence="1">Peripheral membrane protein</topology>
        <orientation evidence="1">Cytoplasmic side</orientation>
    </subcellularLocation>
</comment>
<gene>
    <name evidence="8 10" type="primary">MBP</name>
</gene>
<dbReference type="GeneTree" id="ENSGT00390000014772"/>
<dbReference type="SMR" id="A0A5G2QCT5"/>
<evidence type="ECO:0000256" key="4">
    <source>
        <dbReference type="ARBA" id="ARBA00022475"/>
    </source>
</evidence>
<reference evidence="8" key="3">
    <citation type="submission" date="2025-08" db="UniProtKB">
        <authorList>
            <consortium name="Ensembl"/>
        </authorList>
    </citation>
    <scope>IDENTIFICATION</scope>
</reference>
<dbReference type="ExpressionAtlas" id="A0A5G2QCT5">
    <property type="expression patterns" value="baseline and differential"/>
</dbReference>
<dbReference type="InParanoid" id="A0A5G2QCT5"/>
<keyword evidence="7" id="KW-0732">Signal</keyword>
<name>A0A5G2QCT5_PIG</name>
<dbReference type="Pfam" id="PF01669">
    <property type="entry name" value="Myelin_MBP"/>
    <property type="match status" value="1"/>
</dbReference>
<dbReference type="PANTHER" id="PTHR11429:SF0">
    <property type="entry name" value="MYELIN BASIC PROTEIN"/>
    <property type="match status" value="1"/>
</dbReference>
<keyword evidence="9" id="KW-1185">Reference proteome</keyword>
<dbReference type="GO" id="GO:0019911">
    <property type="term" value="F:structural constituent of myelin sheath"/>
    <property type="evidence" value="ECO:0007669"/>
    <property type="project" value="InterPro"/>
</dbReference>
<keyword evidence="11" id="KW-1267">Proteomics identification</keyword>
<evidence type="ECO:0000313" key="10">
    <source>
        <dbReference type="VGNC" id="VGNC:103124"/>
    </source>
</evidence>